<dbReference type="HOGENOM" id="CLU_2398233_0_0_11"/>
<name>G8WPC4_STREN</name>
<reference evidence="3" key="1">
    <citation type="submission" date="2011-12" db="EMBL/GenBank/DDBJ databases">
        <title>Complete genome sequence of Streptomyces cattleya strain DSM 46488.</title>
        <authorList>
            <person name="Ou H.-Y."/>
            <person name="Li P."/>
            <person name="Zhao C."/>
            <person name="O'Hagan D."/>
            <person name="Deng Z."/>
        </authorList>
    </citation>
    <scope>NUCLEOTIDE SEQUENCE [LARGE SCALE GENOMIC DNA]</scope>
    <source>
        <strain evidence="3">ATCC 35852 / DSM 46488 / JCM 4925 / NBRC 14057 / NRRL 8057</strain>
    </source>
</reference>
<dbReference type="KEGG" id="scy:SCATT_22550"/>
<sequence>MVPMPDGGAGGGPDMVSFRELARRLVEDGVVSSMSHQRVSQLSREDPGFPPVVEIGRSKAVDYVLARPYFQQRKSRQGQRTDIKGQQPQPPAE</sequence>
<feature type="compositionally biased region" description="Polar residues" evidence="1">
    <location>
        <begin position="78"/>
        <end position="87"/>
    </location>
</feature>
<keyword evidence="3" id="KW-1185">Reference proteome</keyword>
<evidence type="ECO:0000256" key="1">
    <source>
        <dbReference type="SAM" id="MobiDB-lite"/>
    </source>
</evidence>
<gene>
    <name evidence="2" type="ordered locus">SCATT_22550</name>
</gene>
<organism evidence="2 3">
    <name type="scientific">Streptantibioticus cattleyicolor (strain ATCC 35852 / DSM 46488 / JCM 4925 / NBRC 14057 / NRRL 8057)</name>
    <name type="common">Streptomyces cattleya</name>
    <dbReference type="NCBI Taxonomy" id="1003195"/>
    <lineage>
        <taxon>Bacteria</taxon>
        <taxon>Bacillati</taxon>
        <taxon>Actinomycetota</taxon>
        <taxon>Actinomycetes</taxon>
        <taxon>Kitasatosporales</taxon>
        <taxon>Streptomycetaceae</taxon>
        <taxon>Streptantibioticus</taxon>
    </lineage>
</organism>
<dbReference type="STRING" id="1003195.SCATT_22550"/>
<feature type="region of interest" description="Disordered" evidence="1">
    <location>
        <begin position="70"/>
        <end position="93"/>
    </location>
</feature>
<accession>G8WPC4</accession>
<proteinExistence type="predicted"/>
<dbReference type="EMBL" id="CP003219">
    <property type="protein sequence ID" value="AEW94626.1"/>
    <property type="molecule type" value="Genomic_DNA"/>
</dbReference>
<protein>
    <submittedName>
        <fullName evidence="2">Uncharacterized protein</fullName>
    </submittedName>
</protein>
<dbReference type="AlphaFoldDB" id="G8WPC4"/>
<evidence type="ECO:0000313" key="2">
    <source>
        <dbReference type="EMBL" id="AEW94626.1"/>
    </source>
</evidence>
<evidence type="ECO:0000313" key="3">
    <source>
        <dbReference type="Proteomes" id="UP000007842"/>
    </source>
</evidence>
<dbReference type="Proteomes" id="UP000007842">
    <property type="component" value="Chromosome"/>
</dbReference>
<dbReference type="PATRIC" id="fig|1003195.29.peg.2262"/>